<dbReference type="RefSeq" id="WP_215604514.1">
    <property type="nucleotide sequence ID" value="NZ_CP076136.1"/>
</dbReference>
<gene>
    <name evidence="2" type="ORF">KMZ93_02105</name>
</gene>
<organism evidence="2 3">
    <name type="scientific">Bradyrhizobium sediminis</name>
    <dbReference type="NCBI Taxonomy" id="2840469"/>
    <lineage>
        <taxon>Bacteria</taxon>
        <taxon>Pseudomonadati</taxon>
        <taxon>Pseudomonadota</taxon>
        <taxon>Alphaproteobacteria</taxon>
        <taxon>Hyphomicrobiales</taxon>
        <taxon>Nitrobacteraceae</taxon>
        <taxon>Bradyrhizobium</taxon>
    </lineage>
</organism>
<protein>
    <submittedName>
        <fullName evidence="2">Autotransporter outer membrane beta-barrel domain-containing protein</fullName>
    </submittedName>
</protein>
<dbReference type="PROSITE" id="PS51208">
    <property type="entry name" value="AUTOTRANSPORTER"/>
    <property type="match status" value="1"/>
</dbReference>
<sequence>MNGANAVAKGVSVGVTGTGMLTISNGGTLNSNLALVGNMAGSTGTATVTGAGSAWAAQGMAVGYHGAGTLTISNGGAVTTSVWEVSIGDSAGSTGAVTVDGAGSTLTGSDVVVGNHGAGTLMVSNGGAVAATTWTSRLGNSAGSTGTATVTGAGSTWTNGSNLYIGVSGTGALTIANGGAVSAAGIVTLAFQASSVGTLNIGGAAGAAAVAAGTLNAATVQFGAGAGAINFNHTSTSYAFASAISGLGTINQVAGTTILTADSSGFTGATNVSGGRLAVNGSLANSIVTASGGGMLGGNGIVGGIVANAGGIIGPGNSIGTLNVNGNVAFAAGSTYQVEVNAMGQSDKIAASGTATLNGGTVSVLIAPGAFTLGGQYTILTAVGGINGAFAGASAATATPFLALGLTYDPNNVYLGISRSNVTFASAGLTPNQTATGGGADSLALGGSLVGALAGLDLTQARGAFDQLSGEVHASAKGVMVEDSRFLREAAMDRLRAAFDGVGAVSMPVMAYADGEPMLAPAATDRFAVWGRGFGSWGQWNGDGNAATIKRDIGGFFIGADGLFADTWRVGAVSGYSRSNFRVADRNSSGSSDNYHAGLYGGTQWGDLAFRSGLAYTRHDISTGRSVAFPGFADTLKGDYSAGTTQTFGELGYRIKAGQTPLGNLAFEPFANLAYVNLSTNGFTEKGGAAALTSQGGNTGVTFTTLGLRASTGLTLGNGENLTARGMLGWRHAFGDTTPVSTVAFTGGSPFSIAGVPVARDGAVVDLGLDLNLTRNATLGLTYGGQFGSGVTDQTVRGNFAVRF</sequence>
<dbReference type="InterPro" id="IPR006315">
    <property type="entry name" value="OM_autotransptr_brl_dom"/>
</dbReference>
<dbReference type="SMART" id="SM00869">
    <property type="entry name" value="Autotransporter"/>
    <property type="match status" value="1"/>
</dbReference>
<evidence type="ECO:0000313" key="2">
    <source>
        <dbReference type="EMBL" id="QWG23765.1"/>
    </source>
</evidence>
<dbReference type="Pfam" id="PF03797">
    <property type="entry name" value="Autotransporter"/>
    <property type="match status" value="1"/>
</dbReference>
<dbReference type="InterPro" id="IPR005546">
    <property type="entry name" value="Autotransporte_beta"/>
</dbReference>
<keyword evidence="3" id="KW-1185">Reference proteome</keyword>
<dbReference type="InterPro" id="IPR011050">
    <property type="entry name" value="Pectin_lyase_fold/virulence"/>
</dbReference>
<accession>A0A975NZE9</accession>
<proteinExistence type="predicted"/>
<dbReference type="InterPro" id="IPR036709">
    <property type="entry name" value="Autotransporte_beta_dom_sf"/>
</dbReference>
<dbReference type="NCBIfam" id="TIGR04393">
    <property type="entry name" value="rpt_T5SS_PEPC"/>
    <property type="match status" value="3"/>
</dbReference>
<feature type="domain" description="Autotransporter" evidence="1">
    <location>
        <begin position="522"/>
        <end position="804"/>
    </location>
</feature>
<evidence type="ECO:0000313" key="3">
    <source>
        <dbReference type="Proteomes" id="UP000676951"/>
    </source>
</evidence>
<dbReference type="GO" id="GO:0019867">
    <property type="term" value="C:outer membrane"/>
    <property type="evidence" value="ECO:0007669"/>
    <property type="project" value="InterPro"/>
</dbReference>
<dbReference type="SUPFAM" id="SSF103515">
    <property type="entry name" value="Autotransporter"/>
    <property type="match status" value="1"/>
</dbReference>
<evidence type="ECO:0000259" key="1">
    <source>
        <dbReference type="PROSITE" id="PS51208"/>
    </source>
</evidence>
<dbReference type="SUPFAM" id="SSF51126">
    <property type="entry name" value="Pectin lyase-like"/>
    <property type="match status" value="1"/>
</dbReference>
<dbReference type="Proteomes" id="UP000676951">
    <property type="component" value="Chromosome"/>
</dbReference>
<dbReference type="AlphaFoldDB" id="A0A975NZE9"/>
<reference evidence="2 3" key="1">
    <citation type="submission" date="2021-06" db="EMBL/GenBank/DDBJ databases">
        <title>Bradyrhizobium sp. S2-11-4 Genome sequencing.</title>
        <authorList>
            <person name="Jin L."/>
        </authorList>
    </citation>
    <scope>NUCLEOTIDE SEQUENCE [LARGE SCALE GENOMIC DNA]</scope>
    <source>
        <strain evidence="2 3">S2-11-4</strain>
    </source>
</reference>
<dbReference type="InterPro" id="IPR030895">
    <property type="entry name" value="T5SS_PEPC_rpt"/>
</dbReference>
<name>A0A975NZE9_9BRAD</name>
<dbReference type="EMBL" id="CP076136">
    <property type="protein sequence ID" value="QWG23765.1"/>
    <property type="molecule type" value="Genomic_DNA"/>
</dbReference>
<dbReference type="NCBIfam" id="TIGR01414">
    <property type="entry name" value="autotrans_barl"/>
    <property type="match status" value="1"/>
</dbReference>
<dbReference type="Gene3D" id="2.40.128.130">
    <property type="entry name" value="Autotransporter beta-domain"/>
    <property type="match status" value="1"/>
</dbReference>